<reference evidence="3 4" key="1">
    <citation type="submission" date="2014-07" db="EMBL/GenBank/DDBJ databases">
        <title>Methanogenic archaea and the global carbon cycle.</title>
        <authorList>
            <person name="Henriksen J.R."/>
            <person name="Luke J."/>
            <person name="Reinhart S."/>
            <person name="Benedict M.N."/>
            <person name="Youngblut N.D."/>
            <person name="Metcalf M.E."/>
            <person name="Whitaker R.J."/>
            <person name="Metcalf W.W."/>
        </authorList>
    </citation>
    <scope>NUCLEOTIDE SEQUENCE [LARGE SCALE GENOMIC DNA]</scope>
    <source>
        <strain evidence="3 4">T4/M</strain>
    </source>
</reference>
<evidence type="ECO:0000259" key="1">
    <source>
        <dbReference type="SMART" id="SM00418"/>
    </source>
</evidence>
<dbReference type="Proteomes" id="UP000033111">
    <property type="component" value="Chromosome"/>
</dbReference>
<dbReference type="Gene3D" id="3.30.1380.20">
    <property type="entry name" value="Trafficking protein particle complex subunit 3"/>
    <property type="match status" value="1"/>
</dbReference>
<gene>
    <name evidence="3" type="ORF">MSSIT_1527</name>
</gene>
<dbReference type="PATRIC" id="fig|1434120.4.peg.1962"/>
<keyword evidence="4" id="KW-1185">Reference proteome</keyword>
<proteinExistence type="predicted"/>
<protein>
    <recommendedName>
        <fullName evidence="5">ArsR family transcriptional regulator</fullName>
    </recommendedName>
</protein>
<dbReference type="Pfam" id="PF01022">
    <property type="entry name" value="HTH_5"/>
    <property type="match status" value="1"/>
</dbReference>
<dbReference type="Pfam" id="PF02830">
    <property type="entry name" value="V4R"/>
    <property type="match status" value="1"/>
</dbReference>
<name>A0A0E3L8B8_9EURY</name>
<dbReference type="InterPro" id="IPR011991">
    <property type="entry name" value="ArsR-like_HTH"/>
</dbReference>
<evidence type="ECO:0000313" key="4">
    <source>
        <dbReference type="Proteomes" id="UP000033111"/>
    </source>
</evidence>
<feature type="domain" description="HTH arsR-type" evidence="1">
    <location>
        <begin position="15"/>
        <end position="107"/>
    </location>
</feature>
<dbReference type="SUPFAM" id="SSF46785">
    <property type="entry name" value="Winged helix' DNA-binding domain"/>
    <property type="match status" value="1"/>
</dbReference>
<evidence type="ECO:0000313" key="3">
    <source>
        <dbReference type="EMBL" id="AKB28246.1"/>
    </source>
</evidence>
<dbReference type="RefSeq" id="WP_048171502.1">
    <property type="nucleotide sequence ID" value="NZ_CP009506.1"/>
</dbReference>
<dbReference type="PANTHER" id="PTHR35090:SF2">
    <property type="entry name" value="ARSR FAMILY TRANSCRIPTIONAL REGULATOR"/>
    <property type="match status" value="1"/>
</dbReference>
<dbReference type="InterPro" id="IPR036388">
    <property type="entry name" value="WH-like_DNA-bd_sf"/>
</dbReference>
<dbReference type="SMART" id="SM00989">
    <property type="entry name" value="V4R"/>
    <property type="match status" value="1"/>
</dbReference>
<evidence type="ECO:0008006" key="5">
    <source>
        <dbReference type="Google" id="ProtNLM"/>
    </source>
</evidence>
<dbReference type="InterPro" id="IPR024096">
    <property type="entry name" value="NO_sig/Golgi_transp_ligand-bd"/>
</dbReference>
<dbReference type="SMART" id="SM00418">
    <property type="entry name" value="HTH_ARSR"/>
    <property type="match status" value="1"/>
</dbReference>
<dbReference type="GeneID" id="24860355"/>
<accession>A0A0E3L8B8</accession>
<dbReference type="KEGG" id="msw:MSSIT_1527"/>
<dbReference type="CDD" id="cd00090">
    <property type="entry name" value="HTH_ARSR"/>
    <property type="match status" value="1"/>
</dbReference>
<dbReference type="OrthoDB" id="371687at2157"/>
<dbReference type="SUPFAM" id="SSF111126">
    <property type="entry name" value="Ligand-binding domain in the NO signalling and Golgi transport"/>
    <property type="match status" value="1"/>
</dbReference>
<dbReference type="InterPro" id="IPR001845">
    <property type="entry name" value="HTH_ArsR_DNA-bd_dom"/>
</dbReference>
<dbReference type="GO" id="GO:0003700">
    <property type="term" value="F:DNA-binding transcription factor activity"/>
    <property type="evidence" value="ECO:0007669"/>
    <property type="project" value="InterPro"/>
</dbReference>
<organism evidence="3 4">
    <name type="scientific">Methanosarcina siciliae T4/M</name>
    <dbReference type="NCBI Taxonomy" id="1434120"/>
    <lineage>
        <taxon>Archaea</taxon>
        <taxon>Methanobacteriati</taxon>
        <taxon>Methanobacteriota</taxon>
        <taxon>Stenosarchaea group</taxon>
        <taxon>Methanomicrobia</taxon>
        <taxon>Methanosarcinales</taxon>
        <taxon>Methanosarcinaceae</taxon>
        <taxon>Methanosarcina</taxon>
    </lineage>
</organism>
<dbReference type="PANTHER" id="PTHR35090">
    <property type="entry name" value="DNA-DIRECTED RNA POLYMERASE SUBUNIT I"/>
    <property type="match status" value="1"/>
</dbReference>
<dbReference type="AlphaFoldDB" id="A0A0E3L8B8"/>
<feature type="domain" description="4-vinyl reductase 4VR" evidence="2">
    <location>
        <begin position="184"/>
        <end position="246"/>
    </location>
</feature>
<dbReference type="InterPro" id="IPR004096">
    <property type="entry name" value="V4R"/>
</dbReference>
<sequence length="246" mass="27730">MAKPETRTEFFYTERGLIAVDSPVKLQILNLLREEPKSFDEIVKFTAKAKSTISVHLNNLRTCELVEENSDPEDRRKKIYSLTSQYMGCSKEPFPEHYRSLLEKVAENENDRSCFMGALFHVLRFGFEAYGIDNAPVVRTIGKDIGKCLSANFESNTPEALFKEIAAFMEFHGDCRVSVLMGGSPALQIEDDFKARFMPAIGKPFCVLREGILEGVLKGKLGKECGVLETECYGTGHTRCLFEITM</sequence>
<dbReference type="HOGENOM" id="CLU_1136066_0_0_2"/>
<dbReference type="InterPro" id="IPR036390">
    <property type="entry name" value="WH_DNA-bd_sf"/>
</dbReference>
<dbReference type="Gene3D" id="1.10.10.10">
    <property type="entry name" value="Winged helix-like DNA-binding domain superfamily/Winged helix DNA-binding domain"/>
    <property type="match status" value="1"/>
</dbReference>
<evidence type="ECO:0000259" key="2">
    <source>
        <dbReference type="SMART" id="SM00989"/>
    </source>
</evidence>
<dbReference type="EMBL" id="CP009506">
    <property type="protein sequence ID" value="AKB28246.1"/>
    <property type="molecule type" value="Genomic_DNA"/>
</dbReference>